<dbReference type="GeneID" id="19018453"/>
<protein>
    <recommendedName>
        <fullName evidence="2">NADP-dependent oxidoreductase domain-containing protein</fullName>
    </recommendedName>
</protein>
<dbReference type="InterPro" id="IPR020471">
    <property type="entry name" value="AKR"/>
</dbReference>
<reference evidence="3 4" key="1">
    <citation type="submission" date="2011-10" db="EMBL/GenBank/DDBJ databases">
        <authorList>
            <person name="Genoscope - CEA"/>
        </authorList>
    </citation>
    <scope>NUCLEOTIDE SEQUENCE [LARGE SCALE GENOMIC DNA]</scope>
    <source>
        <strain evidence="3 4">RCC 1105</strain>
    </source>
</reference>
<dbReference type="KEGG" id="bpg:Bathy01g07190"/>
<keyword evidence="4" id="KW-1185">Reference proteome</keyword>
<feature type="compositionally biased region" description="Polar residues" evidence="1">
    <location>
        <begin position="67"/>
        <end position="100"/>
    </location>
</feature>
<dbReference type="SUPFAM" id="SSF51430">
    <property type="entry name" value="NAD(P)-linked oxidoreductase"/>
    <property type="match status" value="1"/>
</dbReference>
<dbReference type="InterPro" id="IPR023210">
    <property type="entry name" value="NADP_OxRdtase_dom"/>
</dbReference>
<dbReference type="RefSeq" id="XP_007515170.1">
    <property type="nucleotide sequence ID" value="XM_007515108.1"/>
</dbReference>
<dbReference type="AlphaFoldDB" id="K8E8Y9"/>
<evidence type="ECO:0000313" key="3">
    <source>
        <dbReference type="EMBL" id="CCO14049.1"/>
    </source>
</evidence>
<dbReference type="PANTHER" id="PTHR11732">
    <property type="entry name" value="ALDO/KETO REDUCTASE"/>
    <property type="match status" value="1"/>
</dbReference>
<evidence type="ECO:0000259" key="2">
    <source>
        <dbReference type="Pfam" id="PF00248"/>
    </source>
</evidence>
<feature type="region of interest" description="Disordered" evidence="1">
    <location>
        <begin position="149"/>
        <end position="189"/>
    </location>
</feature>
<dbReference type="InterPro" id="IPR036812">
    <property type="entry name" value="NAD(P)_OxRdtase_dom_sf"/>
</dbReference>
<dbReference type="InterPro" id="IPR018170">
    <property type="entry name" value="Aldo/ket_reductase_CS"/>
</dbReference>
<dbReference type="PROSITE" id="PS00062">
    <property type="entry name" value="ALDOKETO_REDUCTASE_2"/>
    <property type="match status" value="1"/>
</dbReference>
<dbReference type="EMBL" id="FO082278">
    <property type="protein sequence ID" value="CCO14049.1"/>
    <property type="molecule type" value="Genomic_DNA"/>
</dbReference>
<dbReference type="STRING" id="41875.K8E8Y9"/>
<organism evidence="3 4">
    <name type="scientific">Bathycoccus prasinos</name>
    <dbReference type="NCBI Taxonomy" id="41875"/>
    <lineage>
        <taxon>Eukaryota</taxon>
        <taxon>Viridiplantae</taxon>
        <taxon>Chlorophyta</taxon>
        <taxon>Mamiellophyceae</taxon>
        <taxon>Mamiellales</taxon>
        <taxon>Bathycoccaceae</taxon>
        <taxon>Bathycoccus</taxon>
    </lineage>
</organism>
<dbReference type="OrthoDB" id="498492at2759"/>
<sequence>MTWTFFGKNVTYTSSQRQRRHFFNPTEVVHTHTPRNRIHQERNRDTKKGNIMASDGCQPMERFSKKNGFTASGSDGSAQKSWASCPSSMRQQQNYPGTHQYSSGGGGGGGGYGSSTGGYSVSGYVNGYNPTLPAYPPTRAQIEQMQKNGQQFLPPPGQQFYQGGRKPTAVWDGPAPAGDPNKPKPGTPYYLKTPEESKFDPSVEQESVALGGGANGYRLPMFGCVPKNASKCLKYECVRHVRCGSSKESEDLELAKSAIASSSKPRESLFVSAVLACDEWGKVEESCDAVLSKLGLESLDLFSIEWPMQMDKSVTLGHAWKQMEALVSKGKVKSLGVCNFSVLAVENLVKACEIKPVVNEVELHPMLSQRKLVGVCRRWGLALLSRGSICAGVKEVREHQRLLDASSAADESDPKDINSILTRWSIQRGVAVILDEAMEDSEVEACCKAAKFRLNNAQKVCIDSMEPIAKLQGKHRFMKGPEGFQFDDPFLGGLARPGLEVNPL</sequence>
<gene>
    <name evidence="3" type="ORF">Bathy01g07190</name>
</gene>
<dbReference type="GO" id="GO:0016491">
    <property type="term" value="F:oxidoreductase activity"/>
    <property type="evidence" value="ECO:0007669"/>
    <property type="project" value="InterPro"/>
</dbReference>
<dbReference type="eggNOG" id="KOG1577">
    <property type="taxonomic scope" value="Eukaryota"/>
</dbReference>
<name>K8E8Y9_9CHLO</name>
<evidence type="ECO:0000313" key="4">
    <source>
        <dbReference type="Proteomes" id="UP000198341"/>
    </source>
</evidence>
<proteinExistence type="predicted"/>
<evidence type="ECO:0000256" key="1">
    <source>
        <dbReference type="SAM" id="MobiDB-lite"/>
    </source>
</evidence>
<dbReference type="Gene3D" id="3.20.20.100">
    <property type="entry name" value="NADP-dependent oxidoreductase domain"/>
    <property type="match status" value="1"/>
</dbReference>
<feature type="compositionally biased region" description="Basic and acidic residues" evidence="1">
    <location>
        <begin position="38"/>
        <end position="48"/>
    </location>
</feature>
<dbReference type="Pfam" id="PF00248">
    <property type="entry name" value="Aldo_ket_red"/>
    <property type="match status" value="1"/>
</dbReference>
<accession>K8E8Y9</accession>
<dbReference type="PRINTS" id="PR00069">
    <property type="entry name" value="ALDKETRDTASE"/>
</dbReference>
<feature type="domain" description="NADP-dependent oxidoreductase" evidence="2">
    <location>
        <begin position="253"/>
        <end position="459"/>
    </location>
</feature>
<feature type="region of interest" description="Disordered" evidence="1">
    <location>
        <begin position="30"/>
        <end position="109"/>
    </location>
</feature>
<dbReference type="Proteomes" id="UP000198341">
    <property type="component" value="Chromosome 1"/>
</dbReference>